<dbReference type="PANTHER" id="PTHR33734:SF22">
    <property type="entry name" value="MEMBRANE-BOUND LYTIC MUREIN TRANSGLYCOSYLASE D"/>
    <property type="match status" value="1"/>
</dbReference>
<name>A0A8J2Y5G7_9FLAO</name>
<feature type="domain" description="LysM" evidence="1">
    <location>
        <begin position="1"/>
        <end position="50"/>
    </location>
</feature>
<keyword evidence="3" id="KW-1185">Reference proteome</keyword>
<accession>A0A8J2Y5G7</accession>
<gene>
    <name evidence="2" type="ORF">GCM10011312_06540</name>
</gene>
<feature type="domain" description="LysM" evidence="1">
    <location>
        <begin position="132"/>
        <end position="177"/>
    </location>
</feature>
<dbReference type="CDD" id="cd00118">
    <property type="entry name" value="LysM"/>
    <property type="match status" value="3"/>
</dbReference>
<dbReference type="PROSITE" id="PS51782">
    <property type="entry name" value="LYSM"/>
    <property type="match status" value="3"/>
</dbReference>
<organism evidence="2 3">
    <name type="scientific">Planktosalinus lacus</name>
    <dbReference type="NCBI Taxonomy" id="1526573"/>
    <lineage>
        <taxon>Bacteria</taxon>
        <taxon>Pseudomonadati</taxon>
        <taxon>Bacteroidota</taxon>
        <taxon>Flavobacteriia</taxon>
        <taxon>Flavobacteriales</taxon>
        <taxon>Flavobacteriaceae</taxon>
        <taxon>Planktosalinus</taxon>
    </lineage>
</organism>
<dbReference type="InterPro" id="IPR018392">
    <property type="entry name" value="LysM"/>
</dbReference>
<sequence length="622" mass="70299">MSHRVQDGETVFSITQKYQISEADLFRLNPEVKKGLKENTVLIIPKVLETVSNPDNGEVSFKTHKVKRKETIFGIATAYGTSVEEIKKYNKHLYSSELRRGEKIKIPLKKVTIISPYNSAVTQSTSEELLPGKHKVASQETKFGIAKQYNISVAELEALNPSIYGSDDISVGTVLNVPKKSIDEKPLEEEDSNYTFYTVKPKEGFYRMKVLFGLTEEELKALNPHIIDGLKEGMVIKVPKATSGETPSEVVITPERIINLEYSLSNFETKNLVVFLPFELQKIQKDSLELNEEQLKNNSTMRLALDFYTGMLIATEFAKQKGISVKMHVFDSRETEGGVLSLFRSKNIQDVDLVIGPLRQTLVERTASELSSQNIPVISPLSNRQGKMYSNFIQSIPQDKILENRMLSYLTANSTGKKLILITDQPGSSKIQRIQNLFPGIVVIKPREGNFFRTEDIAKGINKETENWVLLESSNISVVSSAIGVLNSLSRSNSIQLFTTDKNDAFDFREVSNMHLANLDFTYPSWNKGFDFTKENDFINEYQTRYGSLPNRFATRGFDITYDALLRMASADNIFDANEAIDGETVYVENKFNYVRNAQGGYNNNAVYIVKYTKELLLVEVE</sequence>
<dbReference type="InterPro" id="IPR036779">
    <property type="entry name" value="LysM_dom_sf"/>
</dbReference>
<dbReference type="Pfam" id="PF01476">
    <property type="entry name" value="LysM"/>
    <property type="match status" value="3"/>
</dbReference>
<feature type="domain" description="LysM" evidence="1">
    <location>
        <begin position="62"/>
        <end position="106"/>
    </location>
</feature>
<evidence type="ECO:0000313" key="3">
    <source>
        <dbReference type="Proteomes" id="UP000652231"/>
    </source>
</evidence>
<dbReference type="SUPFAM" id="SSF53822">
    <property type="entry name" value="Periplasmic binding protein-like I"/>
    <property type="match status" value="1"/>
</dbReference>
<dbReference type="SMART" id="SM00257">
    <property type="entry name" value="LysM"/>
    <property type="match status" value="4"/>
</dbReference>
<dbReference type="Proteomes" id="UP000652231">
    <property type="component" value="Unassembled WGS sequence"/>
</dbReference>
<dbReference type="AlphaFoldDB" id="A0A8J2Y5G7"/>
<dbReference type="EMBL" id="BMGK01000002">
    <property type="protein sequence ID" value="GGD85176.1"/>
    <property type="molecule type" value="Genomic_DNA"/>
</dbReference>
<proteinExistence type="predicted"/>
<evidence type="ECO:0000259" key="1">
    <source>
        <dbReference type="PROSITE" id="PS51782"/>
    </source>
</evidence>
<dbReference type="Gene3D" id="3.10.350.10">
    <property type="entry name" value="LysM domain"/>
    <property type="match status" value="3"/>
</dbReference>
<dbReference type="PANTHER" id="PTHR33734">
    <property type="entry name" value="LYSM DOMAIN-CONTAINING GPI-ANCHORED PROTEIN 2"/>
    <property type="match status" value="1"/>
</dbReference>
<evidence type="ECO:0000313" key="2">
    <source>
        <dbReference type="EMBL" id="GGD85176.1"/>
    </source>
</evidence>
<dbReference type="SUPFAM" id="SSF54106">
    <property type="entry name" value="LysM domain"/>
    <property type="match status" value="3"/>
</dbReference>
<comment type="caution">
    <text evidence="2">The sequence shown here is derived from an EMBL/GenBank/DDBJ whole genome shotgun (WGS) entry which is preliminary data.</text>
</comment>
<protein>
    <recommendedName>
        <fullName evidence="1">LysM domain-containing protein</fullName>
    </recommendedName>
</protein>
<dbReference type="Gene3D" id="3.40.50.2300">
    <property type="match status" value="1"/>
</dbReference>
<reference evidence="2" key="2">
    <citation type="submission" date="2020-09" db="EMBL/GenBank/DDBJ databases">
        <authorList>
            <person name="Sun Q."/>
            <person name="Zhou Y."/>
        </authorList>
    </citation>
    <scope>NUCLEOTIDE SEQUENCE</scope>
    <source>
        <strain evidence="2">CGMCC 1.12924</strain>
    </source>
</reference>
<reference evidence="2" key="1">
    <citation type="journal article" date="2014" name="Int. J. Syst. Evol. Microbiol.">
        <title>Complete genome sequence of Corynebacterium casei LMG S-19264T (=DSM 44701T), isolated from a smear-ripened cheese.</title>
        <authorList>
            <consortium name="US DOE Joint Genome Institute (JGI-PGF)"/>
            <person name="Walter F."/>
            <person name="Albersmeier A."/>
            <person name="Kalinowski J."/>
            <person name="Ruckert C."/>
        </authorList>
    </citation>
    <scope>NUCLEOTIDE SEQUENCE</scope>
    <source>
        <strain evidence="2">CGMCC 1.12924</strain>
    </source>
</reference>
<dbReference type="InterPro" id="IPR028082">
    <property type="entry name" value="Peripla_BP_I"/>
</dbReference>